<name>A0ACC2N1Z5_9HYME</name>
<feature type="non-terminal residue" evidence="1">
    <location>
        <position position="456"/>
    </location>
</feature>
<dbReference type="EMBL" id="CM056744">
    <property type="protein sequence ID" value="KAJ8665162.1"/>
    <property type="molecule type" value="Genomic_DNA"/>
</dbReference>
<comment type="caution">
    <text evidence="1">The sequence shown here is derived from an EMBL/GenBank/DDBJ whole genome shotgun (WGS) entry which is preliminary data.</text>
</comment>
<organism evidence="1 2">
    <name type="scientific">Eretmocerus hayati</name>
    <dbReference type="NCBI Taxonomy" id="131215"/>
    <lineage>
        <taxon>Eukaryota</taxon>
        <taxon>Metazoa</taxon>
        <taxon>Ecdysozoa</taxon>
        <taxon>Arthropoda</taxon>
        <taxon>Hexapoda</taxon>
        <taxon>Insecta</taxon>
        <taxon>Pterygota</taxon>
        <taxon>Neoptera</taxon>
        <taxon>Endopterygota</taxon>
        <taxon>Hymenoptera</taxon>
        <taxon>Apocrita</taxon>
        <taxon>Proctotrupomorpha</taxon>
        <taxon>Chalcidoidea</taxon>
        <taxon>Aphelinidae</taxon>
        <taxon>Aphelininae</taxon>
        <taxon>Eretmocerus</taxon>
    </lineage>
</organism>
<dbReference type="Proteomes" id="UP001239111">
    <property type="component" value="Chromosome 4"/>
</dbReference>
<sequence>MCDTANQSRKFQDDHVFQEISKLLTLKVEDKAINNRHLFMVERDIIPHMKKADDLFAHMYKEIVFGGSYYKGTKFGKPDEYDLLMVVKLPIDYSKIIIDTDHENYAYVKFKVDKNDISNQLDERSRKIISKWITADGYLNQNRFREWMQGVFTKGVDRLPINLGLFNKSNLNCNSSTQENFRETPTTNLPGPRFSAQASAHPLNINNQNPNTCPASTRENLWEIPTMPTNPSTPTSIPYIVQTGTSGPAFPVKMITPEGCMISIDLVPALEFENIPLGNGYRKLNGTKYSWLTVAKPIKDDLIGKGALWRVCFYKQEKAFLKDDLNGEIKPVIRMMKKFRDTQNWKGLCSYFIETIFYHMLDRQHNDQSESLARCTRTWIFIKALKELEKAMQTKTLRYFWHPKFNLFEKLPTETLENWAHSLRRIINKIEGDFEDNPYVLADVVLGGNGRDKLAM</sequence>
<keyword evidence="2" id="KW-1185">Reference proteome</keyword>
<protein>
    <submittedName>
        <fullName evidence="1">Uncharacterized protein</fullName>
    </submittedName>
</protein>
<gene>
    <name evidence="1" type="ORF">QAD02_006824</name>
</gene>
<accession>A0ACC2N1Z5</accession>
<reference evidence="1" key="1">
    <citation type="submission" date="2023-04" db="EMBL/GenBank/DDBJ databases">
        <title>A chromosome-level genome assembly of the parasitoid wasp Eretmocerus hayati.</title>
        <authorList>
            <person name="Zhong Y."/>
            <person name="Liu S."/>
            <person name="Liu Y."/>
        </authorList>
    </citation>
    <scope>NUCLEOTIDE SEQUENCE</scope>
    <source>
        <strain evidence="1">ZJU_SS_LIU_2023</strain>
    </source>
</reference>
<evidence type="ECO:0000313" key="2">
    <source>
        <dbReference type="Proteomes" id="UP001239111"/>
    </source>
</evidence>
<proteinExistence type="predicted"/>
<evidence type="ECO:0000313" key="1">
    <source>
        <dbReference type="EMBL" id="KAJ8665162.1"/>
    </source>
</evidence>